<dbReference type="Proteomes" id="UP000662200">
    <property type="component" value="Unassembled WGS sequence"/>
</dbReference>
<evidence type="ECO:0000313" key="4">
    <source>
        <dbReference type="Proteomes" id="UP000662200"/>
    </source>
</evidence>
<feature type="region of interest" description="Disordered" evidence="1">
    <location>
        <begin position="370"/>
        <end position="392"/>
    </location>
</feature>
<evidence type="ECO:0000313" key="3">
    <source>
        <dbReference type="EMBL" id="GGK27368.1"/>
    </source>
</evidence>
<feature type="compositionally biased region" description="Pro residues" evidence="1">
    <location>
        <begin position="457"/>
        <end position="479"/>
    </location>
</feature>
<reference evidence="3" key="2">
    <citation type="submission" date="2020-09" db="EMBL/GenBank/DDBJ databases">
        <authorList>
            <person name="Sun Q."/>
            <person name="Ohkuma M."/>
        </authorList>
    </citation>
    <scope>NUCLEOTIDE SEQUENCE</scope>
    <source>
        <strain evidence="3">JCM 3091</strain>
    </source>
</reference>
<reference evidence="3" key="1">
    <citation type="journal article" date="2014" name="Int. J. Syst. Evol. Microbiol.">
        <title>Complete genome sequence of Corynebacterium casei LMG S-19264T (=DSM 44701T), isolated from a smear-ripened cheese.</title>
        <authorList>
            <consortium name="US DOE Joint Genome Institute (JGI-PGF)"/>
            <person name="Walter F."/>
            <person name="Albersmeier A."/>
            <person name="Kalinowski J."/>
            <person name="Ruckert C."/>
        </authorList>
    </citation>
    <scope>NUCLEOTIDE SEQUENCE</scope>
    <source>
        <strain evidence="3">JCM 3091</strain>
    </source>
</reference>
<dbReference type="AlphaFoldDB" id="A0A8J3BR35"/>
<feature type="transmembrane region" description="Helical" evidence="2">
    <location>
        <begin position="341"/>
        <end position="360"/>
    </location>
</feature>
<accession>A0A8J3BR35</accession>
<dbReference type="Gene3D" id="2.120.10.30">
    <property type="entry name" value="TolB, C-terminal domain"/>
    <property type="match status" value="1"/>
</dbReference>
<comment type="caution">
    <text evidence="3">The sequence shown here is derived from an EMBL/GenBank/DDBJ whole genome shotgun (WGS) entry which is preliminary data.</text>
</comment>
<keyword evidence="2" id="KW-0812">Transmembrane</keyword>
<keyword evidence="4" id="KW-1185">Reference proteome</keyword>
<dbReference type="SUPFAM" id="SSF63829">
    <property type="entry name" value="Calcium-dependent phosphotriesterase"/>
    <property type="match status" value="1"/>
</dbReference>
<protein>
    <submittedName>
        <fullName evidence="3">Uncharacterized protein</fullName>
    </submittedName>
</protein>
<sequence length="500" mass="50896">MWLWSLRAHAAAPFGVPAAASVRAGALGAAVLVVLASALGAAPAAAAVGTRVCTAGDDRLVELSGLVAAGKGYVVVNDSSDQEARKRVFYLDARCKVTKALAFPSSPRDPEDLALSPDGRTLWVADTGDVDGRRDTIALWRMPVDGARAPELFRLTYPDGPKDAEALLVGRDGVPVVVTKGAKALVYVPAAPLRKGGQGTLQRVGEVTIPRTTTSTPLGALGRLYVTGGATAPGATRVALRTYADAFEWDAPDGDLVKAITSGRPRATALPDEPWGESLAYTADGTRFLTVSETAQNPDLKPTILSYERATVAAAAPAAAADTGRKSSFLDTLSLADITKLVAGVGVLGLLLVVAGIIGITRFRRARAAEAGDDEGARPAQETPGQPVPVAAPVPAAAGKASVPVAAAAPTGRAAAAVAAGRDGAAEGAPGRGDGRAPAAPARDRQAREPGPARPQSRPPSPVAAPVGYPGPIPQPPPGTTSGAIYGGRRTPQPDDQSRR</sequence>
<name>A0A8J3BR35_9ACTN</name>
<proteinExistence type="predicted"/>
<dbReference type="InterPro" id="IPR011042">
    <property type="entry name" value="6-blade_b-propeller_TolB-like"/>
</dbReference>
<organism evidence="3 4">
    <name type="scientific">Pilimelia terevasa</name>
    <dbReference type="NCBI Taxonomy" id="53372"/>
    <lineage>
        <taxon>Bacteria</taxon>
        <taxon>Bacillati</taxon>
        <taxon>Actinomycetota</taxon>
        <taxon>Actinomycetes</taxon>
        <taxon>Micromonosporales</taxon>
        <taxon>Micromonosporaceae</taxon>
        <taxon>Pilimelia</taxon>
    </lineage>
</organism>
<gene>
    <name evidence="3" type="ORF">GCM10010124_19960</name>
</gene>
<keyword evidence="2" id="KW-1133">Transmembrane helix</keyword>
<dbReference type="EMBL" id="BMQC01000006">
    <property type="protein sequence ID" value="GGK27368.1"/>
    <property type="molecule type" value="Genomic_DNA"/>
</dbReference>
<evidence type="ECO:0000256" key="1">
    <source>
        <dbReference type="SAM" id="MobiDB-lite"/>
    </source>
</evidence>
<evidence type="ECO:0000256" key="2">
    <source>
        <dbReference type="SAM" id="Phobius"/>
    </source>
</evidence>
<keyword evidence="2" id="KW-0472">Membrane</keyword>
<feature type="region of interest" description="Disordered" evidence="1">
    <location>
        <begin position="423"/>
        <end position="500"/>
    </location>
</feature>
<dbReference type="RefSeq" id="WP_189113973.1">
    <property type="nucleotide sequence ID" value="NZ_BMQC01000006.1"/>
</dbReference>